<dbReference type="InterPro" id="IPR000795">
    <property type="entry name" value="T_Tr_GTP-bd_dom"/>
</dbReference>
<dbReference type="GO" id="GO:0005525">
    <property type="term" value="F:GTP binding"/>
    <property type="evidence" value="ECO:0007669"/>
    <property type="project" value="UniProtKB-UniRule"/>
</dbReference>
<dbReference type="PANTHER" id="PTHR43556">
    <property type="entry name" value="PEPTIDE CHAIN RELEASE FACTOR RF3"/>
    <property type="match status" value="1"/>
</dbReference>
<comment type="function">
    <text evidence="7 9">Increases the formation of ribosomal termination complexes and stimulates activities of RF-1 and RF-2. It binds guanine nucleotides and has strong preference for UGA stop codons. It may interact directly with the ribosome. The stimulation of RF-1 and RF-2 is significantly reduced by GTP and GDP, but not by GMP.</text>
</comment>
<dbReference type="NCBIfam" id="TIGR00231">
    <property type="entry name" value="small_GTP"/>
    <property type="match status" value="1"/>
</dbReference>
<dbReference type="GO" id="GO:0003924">
    <property type="term" value="F:GTPase activity"/>
    <property type="evidence" value="ECO:0007669"/>
    <property type="project" value="InterPro"/>
</dbReference>
<keyword evidence="5 9" id="KW-0648">Protein biosynthesis</keyword>
<evidence type="ECO:0000313" key="11">
    <source>
        <dbReference type="EMBL" id="SFI57736.1"/>
    </source>
</evidence>
<dbReference type="CDD" id="cd04169">
    <property type="entry name" value="RF3"/>
    <property type="match status" value="1"/>
</dbReference>
<dbReference type="CDD" id="cd16259">
    <property type="entry name" value="RF3_III"/>
    <property type="match status" value="1"/>
</dbReference>
<evidence type="ECO:0000256" key="3">
    <source>
        <dbReference type="ARBA" id="ARBA00022490"/>
    </source>
</evidence>
<evidence type="ECO:0000259" key="10">
    <source>
        <dbReference type="PROSITE" id="PS51722"/>
    </source>
</evidence>
<dbReference type="AlphaFoldDB" id="A0A1I3JC65"/>
<dbReference type="FunFam" id="2.40.30.10:FF:000040">
    <property type="entry name" value="Peptide chain release factor 3"/>
    <property type="match status" value="1"/>
</dbReference>
<evidence type="ECO:0000313" key="12">
    <source>
        <dbReference type="Proteomes" id="UP000199630"/>
    </source>
</evidence>
<evidence type="ECO:0000256" key="4">
    <source>
        <dbReference type="ARBA" id="ARBA00022741"/>
    </source>
</evidence>
<dbReference type="InterPro" id="IPR038467">
    <property type="entry name" value="RF3_dom_3_sf"/>
</dbReference>
<dbReference type="InterPro" id="IPR005225">
    <property type="entry name" value="Small_GTP-bd"/>
</dbReference>
<comment type="subcellular location">
    <subcellularLocation>
        <location evidence="1 9">Cytoplasm</location>
    </subcellularLocation>
</comment>
<protein>
    <recommendedName>
        <fullName evidence="8 9">Peptide chain release factor 3</fullName>
        <shortName evidence="9">RF-3</shortName>
    </recommendedName>
</protein>
<evidence type="ECO:0000256" key="2">
    <source>
        <dbReference type="ARBA" id="ARBA00009978"/>
    </source>
</evidence>
<evidence type="ECO:0000256" key="8">
    <source>
        <dbReference type="ARBA" id="ARBA00073639"/>
    </source>
</evidence>
<dbReference type="Pfam" id="PF22042">
    <property type="entry name" value="EF-G_D2"/>
    <property type="match status" value="1"/>
</dbReference>
<comment type="similarity">
    <text evidence="2 9">Belongs to the TRAFAC class translation factor GTPase superfamily. Classic translation factor GTPase family. PrfC subfamily.</text>
</comment>
<gene>
    <name evidence="9" type="primary">prfC</name>
    <name evidence="11" type="ORF">SAMN04487991_0306</name>
</gene>
<feature type="domain" description="Tr-type G" evidence="10">
    <location>
        <begin position="66"/>
        <end position="335"/>
    </location>
</feature>
<name>A0A1I3JC65_9RHOB</name>
<keyword evidence="3 9" id="KW-0963">Cytoplasm</keyword>
<dbReference type="PROSITE" id="PS00301">
    <property type="entry name" value="G_TR_1"/>
    <property type="match status" value="1"/>
</dbReference>
<dbReference type="NCBIfam" id="NF001964">
    <property type="entry name" value="PRK00741.1"/>
    <property type="match status" value="1"/>
</dbReference>
<dbReference type="Gene3D" id="3.30.70.3280">
    <property type="entry name" value="Peptide chain release factor 3, domain III"/>
    <property type="match status" value="1"/>
</dbReference>
<dbReference type="GO" id="GO:0016150">
    <property type="term" value="F:translation release factor activity, codon nonspecific"/>
    <property type="evidence" value="ECO:0007669"/>
    <property type="project" value="TreeGrafter"/>
</dbReference>
<dbReference type="Gene3D" id="2.40.30.10">
    <property type="entry name" value="Translation factors"/>
    <property type="match status" value="1"/>
</dbReference>
<keyword evidence="4 9" id="KW-0547">Nucleotide-binding</keyword>
<dbReference type="Pfam" id="PF16658">
    <property type="entry name" value="RF3_C"/>
    <property type="match status" value="1"/>
</dbReference>
<dbReference type="EMBL" id="FORH01000001">
    <property type="protein sequence ID" value="SFI57736.1"/>
    <property type="molecule type" value="Genomic_DNA"/>
</dbReference>
<dbReference type="SUPFAM" id="SSF54980">
    <property type="entry name" value="EF-G C-terminal domain-like"/>
    <property type="match status" value="1"/>
</dbReference>
<evidence type="ECO:0000256" key="7">
    <source>
        <dbReference type="ARBA" id="ARBA00025017"/>
    </source>
</evidence>
<feature type="binding site" evidence="9">
    <location>
        <begin position="75"/>
        <end position="82"/>
    </location>
    <ligand>
        <name>GTP</name>
        <dbReference type="ChEBI" id="CHEBI:37565"/>
    </ligand>
</feature>
<dbReference type="InterPro" id="IPR053905">
    <property type="entry name" value="EF-G-like_DII"/>
</dbReference>
<feature type="binding site" evidence="9">
    <location>
        <begin position="143"/>
        <end position="147"/>
    </location>
    <ligand>
        <name>GTP</name>
        <dbReference type="ChEBI" id="CHEBI:37565"/>
    </ligand>
</feature>
<dbReference type="InterPro" id="IPR009000">
    <property type="entry name" value="Transl_B-barrel_sf"/>
</dbReference>
<dbReference type="NCBIfam" id="TIGR00503">
    <property type="entry name" value="prfC"/>
    <property type="match status" value="1"/>
</dbReference>
<dbReference type="InterPro" id="IPR041732">
    <property type="entry name" value="RF3_GTP-bd"/>
</dbReference>
<reference evidence="12" key="1">
    <citation type="submission" date="2016-10" db="EMBL/GenBank/DDBJ databases">
        <authorList>
            <person name="Varghese N."/>
            <person name="Submissions S."/>
        </authorList>
    </citation>
    <scope>NUCLEOTIDE SEQUENCE [LARGE SCALE GENOMIC DNA]</scope>
    <source>
        <strain evidence="12">DSM 26471</strain>
    </source>
</reference>
<organism evidence="11 12">
    <name type="scientific">Celeribacter neptunius</name>
    <dbReference type="NCBI Taxonomy" id="588602"/>
    <lineage>
        <taxon>Bacteria</taxon>
        <taxon>Pseudomonadati</taxon>
        <taxon>Pseudomonadota</taxon>
        <taxon>Alphaproteobacteria</taxon>
        <taxon>Rhodobacterales</taxon>
        <taxon>Roseobacteraceae</taxon>
        <taxon>Celeribacter</taxon>
    </lineage>
</organism>
<dbReference type="FunFam" id="3.30.70.3280:FF:000001">
    <property type="entry name" value="Peptide chain release factor 3"/>
    <property type="match status" value="1"/>
</dbReference>
<dbReference type="FunFam" id="3.40.50.300:FF:000542">
    <property type="entry name" value="Peptide chain release factor 3"/>
    <property type="match status" value="1"/>
</dbReference>
<dbReference type="InterPro" id="IPR027417">
    <property type="entry name" value="P-loop_NTPase"/>
</dbReference>
<dbReference type="SUPFAM" id="SSF52540">
    <property type="entry name" value="P-loop containing nucleoside triphosphate hydrolases"/>
    <property type="match status" value="1"/>
</dbReference>
<proteinExistence type="inferred from homology"/>
<evidence type="ECO:0000256" key="5">
    <source>
        <dbReference type="ARBA" id="ARBA00022917"/>
    </source>
</evidence>
<keyword evidence="6 9" id="KW-0342">GTP-binding</keyword>
<dbReference type="GO" id="GO:0016149">
    <property type="term" value="F:translation release factor activity, codon specific"/>
    <property type="evidence" value="ECO:0007669"/>
    <property type="project" value="UniProtKB-UniRule"/>
</dbReference>
<dbReference type="GO" id="GO:0005829">
    <property type="term" value="C:cytosol"/>
    <property type="evidence" value="ECO:0007669"/>
    <property type="project" value="TreeGrafter"/>
</dbReference>
<dbReference type="Pfam" id="PF00009">
    <property type="entry name" value="GTP_EFTU"/>
    <property type="match status" value="1"/>
</dbReference>
<dbReference type="InterPro" id="IPR035647">
    <property type="entry name" value="EFG_III/V"/>
</dbReference>
<evidence type="ECO:0000256" key="9">
    <source>
        <dbReference type="HAMAP-Rule" id="MF_00072"/>
    </source>
</evidence>
<dbReference type="InterPro" id="IPR004548">
    <property type="entry name" value="PrfC"/>
</dbReference>
<dbReference type="GO" id="GO:0006449">
    <property type="term" value="P:regulation of translational termination"/>
    <property type="evidence" value="ECO:0007669"/>
    <property type="project" value="UniProtKB-UniRule"/>
</dbReference>
<dbReference type="Proteomes" id="UP000199630">
    <property type="component" value="Unassembled WGS sequence"/>
</dbReference>
<dbReference type="InterPro" id="IPR032090">
    <property type="entry name" value="RF3_C"/>
</dbReference>
<dbReference type="GO" id="GO:0097216">
    <property type="term" value="F:guanosine tetraphosphate binding"/>
    <property type="evidence" value="ECO:0007669"/>
    <property type="project" value="UniProtKB-ARBA"/>
</dbReference>
<evidence type="ECO:0000256" key="1">
    <source>
        <dbReference type="ARBA" id="ARBA00004496"/>
    </source>
</evidence>
<keyword evidence="12" id="KW-1185">Reference proteome</keyword>
<accession>A0A1I3JC65</accession>
<feature type="binding site" evidence="9">
    <location>
        <begin position="197"/>
        <end position="200"/>
    </location>
    <ligand>
        <name>GTP</name>
        <dbReference type="ChEBI" id="CHEBI:37565"/>
    </ligand>
</feature>
<dbReference type="STRING" id="588602.SAMN04487991_0306"/>
<dbReference type="HAMAP" id="MF_00072">
    <property type="entry name" value="Rel_fac_3"/>
    <property type="match status" value="1"/>
</dbReference>
<dbReference type="Gene3D" id="3.40.50.300">
    <property type="entry name" value="P-loop containing nucleotide triphosphate hydrolases"/>
    <property type="match status" value="1"/>
</dbReference>
<sequence>MRQSAILQAGVSRLSSQVTNVRFVHKAPLSFPLFDPFPIAQRRARTYMSAMLDRSHNAPELPPEIARRRTFAIISHPDAGKTTLTEKFLLYGGAIQMAGQVRAKGEARRTRSDFMQMEKDRGISVSASAMSFDFDGHRFNLVDTPGHSDFSEDTYRTLTAVDAAIMVIDGAKGVESQTQKLFEVCRLRDLPILTFCNKMDRESRDTLEIIDEIQENLAIDVTPASWPIGVGRDFLGCYDVLNDRLELMDRADRNKVAESIKIEGLDDPKLADHVPAHLLEQLREELEMARELLPAFDREAFLDGTLTPIWFGSAINSFGVQELMDGIAKYGPEPQPQRATPRAISPDEKKVMGYVFKVQANMDPKHRDRVAFVRLASGHFKRGMKLTHVRTKKPMAISNPVLFLASDRELAEEAYAGDIIGIPNHGQLRIGDTLTEGEDIRVTGIPSFAPELLQGVRAGDPMKAKHLEKALMQFAEEGAAKVFKPAIGSGFIVGVVGALQFEVLASRIELEYGLPVRFDASQFTSARWVTGPKLELDKFVNANKQHISYDHDGDPVFLTRLQWDIDRIERDYPELTLSATKEMHGA</sequence>
<dbReference type="SUPFAM" id="SSF50447">
    <property type="entry name" value="Translation proteins"/>
    <property type="match status" value="1"/>
</dbReference>
<evidence type="ECO:0000256" key="6">
    <source>
        <dbReference type="ARBA" id="ARBA00023134"/>
    </source>
</evidence>
<dbReference type="InterPro" id="IPR031157">
    <property type="entry name" value="G_TR_CS"/>
</dbReference>
<dbReference type="PRINTS" id="PR00315">
    <property type="entry name" value="ELONGATNFCT"/>
</dbReference>
<dbReference type="PROSITE" id="PS51722">
    <property type="entry name" value="G_TR_2"/>
    <property type="match status" value="1"/>
</dbReference>
<dbReference type="PANTHER" id="PTHR43556:SF2">
    <property type="entry name" value="PEPTIDE CHAIN RELEASE FACTOR RF3"/>
    <property type="match status" value="1"/>
</dbReference>